<evidence type="ECO:0000313" key="3">
    <source>
        <dbReference type="EMBL" id="KAG9071756.1"/>
    </source>
</evidence>
<dbReference type="PRINTS" id="PR02051">
    <property type="entry name" value="PROTEINF175"/>
</dbReference>
<accession>A0A9P8BXZ5</accession>
<gene>
    <name evidence="3" type="ORF">KI688_005972</name>
</gene>
<dbReference type="Pfam" id="PF21125">
    <property type="entry name" value="MPN_2A_DUB_like"/>
    <property type="match status" value="1"/>
</dbReference>
<dbReference type="PANTHER" id="PTHR31728">
    <property type="entry name" value="ABRAXAS FAMILY MEMBER"/>
    <property type="match status" value="1"/>
</dbReference>
<proteinExistence type="predicted"/>
<comment type="caution">
    <text evidence="3">The sequence shown here is derived from an EMBL/GenBank/DDBJ whole genome shotgun (WGS) entry which is preliminary data.</text>
</comment>
<dbReference type="GO" id="GO:0005634">
    <property type="term" value="C:nucleus"/>
    <property type="evidence" value="ECO:0007669"/>
    <property type="project" value="TreeGrafter"/>
</dbReference>
<evidence type="ECO:0000256" key="1">
    <source>
        <dbReference type="SAM" id="MobiDB-lite"/>
    </source>
</evidence>
<protein>
    <submittedName>
        <fullName evidence="3">Uncharacterized protein</fullName>
    </submittedName>
</protein>
<name>A0A9P8BXZ5_9FUNG</name>
<organism evidence="3 4">
    <name type="scientific">Linnemannia hyalina</name>
    <dbReference type="NCBI Taxonomy" id="64524"/>
    <lineage>
        <taxon>Eukaryota</taxon>
        <taxon>Fungi</taxon>
        <taxon>Fungi incertae sedis</taxon>
        <taxon>Mucoromycota</taxon>
        <taxon>Mortierellomycotina</taxon>
        <taxon>Mortierellomycetes</taxon>
        <taxon>Mortierellales</taxon>
        <taxon>Mortierellaceae</taxon>
        <taxon>Linnemannia</taxon>
    </lineage>
</organism>
<dbReference type="OrthoDB" id="6358435at2759"/>
<dbReference type="InterPro" id="IPR023238">
    <property type="entry name" value="FAM175"/>
</dbReference>
<feature type="signal peptide" evidence="2">
    <location>
        <begin position="1"/>
        <end position="26"/>
    </location>
</feature>
<keyword evidence="2" id="KW-0732">Signal</keyword>
<evidence type="ECO:0000313" key="4">
    <source>
        <dbReference type="Proteomes" id="UP000707451"/>
    </source>
</evidence>
<feature type="compositionally biased region" description="Pro residues" evidence="1">
    <location>
        <begin position="380"/>
        <end position="395"/>
    </location>
</feature>
<reference evidence="3" key="1">
    <citation type="submission" date="2021-06" db="EMBL/GenBank/DDBJ databases">
        <title>Genome Sequence of Mortierella hyaline Strain SCG-10, a Cold-Adapted, Nitrate-Reducing Fungus Isolated from Soil in Minnesota, USA.</title>
        <authorList>
            <person name="Aldossari N."/>
        </authorList>
    </citation>
    <scope>NUCLEOTIDE SEQUENCE</scope>
    <source>
        <strain evidence="3">SCG-10</strain>
    </source>
</reference>
<feature type="compositionally biased region" description="Low complexity" evidence="1">
    <location>
        <begin position="293"/>
        <end position="333"/>
    </location>
</feature>
<feature type="region of interest" description="Disordered" evidence="1">
    <location>
        <begin position="281"/>
        <end position="395"/>
    </location>
</feature>
<dbReference type="CDD" id="cd23519">
    <property type="entry name" value="Abraxas-like_domain"/>
    <property type="match status" value="1"/>
</dbReference>
<sequence>MSTPPLLRVQINGILLSTLLFECANARVDYEGLILGAIVSRTRSVADDVSDDRKKTTYTTVVVQGVYKLEPNLNRFYGRSGEILEHVLEEYSIPSNLMVLGYLKYRRTESHQLSLRDKAVALNLKIYLEKKRALSSSPSNPFAPPRDEPFPVTMALFTAKTNENMSTHDYDYTFWNVGDDESSFDPISVETSNMIESPQEDYQSFQSNLATGASRHAASVGMMNTVRTVPTTMLVDAHEAMYKDSFEATKSLTKNVLESEQKVREILKEVEQLRAQIEFGKAKSMVDRQNNPSSQHSASDQQQQQQQQYPSASSNSSSATVTSAPSSQQQQQQHLLHRAQSPPFVYQPSAPLLDMATPSAPPADSSPSPPPPRIQYTSIFPPPSRPPNSPPDLLY</sequence>
<dbReference type="GO" id="GO:0031593">
    <property type="term" value="F:polyubiquitin modification-dependent protein binding"/>
    <property type="evidence" value="ECO:0007669"/>
    <property type="project" value="TreeGrafter"/>
</dbReference>
<dbReference type="Proteomes" id="UP000707451">
    <property type="component" value="Unassembled WGS sequence"/>
</dbReference>
<keyword evidence="4" id="KW-1185">Reference proteome</keyword>
<dbReference type="EMBL" id="JAHRHY010000002">
    <property type="protein sequence ID" value="KAG9071756.1"/>
    <property type="molecule type" value="Genomic_DNA"/>
</dbReference>
<evidence type="ECO:0000256" key="2">
    <source>
        <dbReference type="SAM" id="SignalP"/>
    </source>
</evidence>
<dbReference type="AlphaFoldDB" id="A0A9P8BXZ5"/>
<dbReference type="PANTHER" id="PTHR31728:SF5">
    <property type="entry name" value="OS07G0540200 PROTEIN"/>
    <property type="match status" value="1"/>
</dbReference>
<feature type="chain" id="PRO_5040213782" evidence="2">
    <location>
        <begin position="27"/>
        <end position="395"/>
    </location>
</feature>